<proteinExistence type="predicted"/>
<gene>
    <name evidence="1" type="ORF">AB3U87_16095</name>
</gene>
<dbReference type="RefSeq" id="WP_253456422.1">
    <property type="nucleotide sequence ID" value="NZ_JBGCUC010000015.1"/>
</dbReference>
<comment type="caution">
    <text evidence="1">The sequence shown here is derived from an EMBL/GenBank/DDBJ whole genome shotgun (WGS) entry which is preliminary data.</text>
</comment>
<evidence type="ECO:0000313" key="2">
    <source>
        <dbReference type="Proteomes" id="UP001605250"/>
    </source>
</evidence>
<reference evidence="1 2" key="1">
    <citation type="submission" date="2024-07" db="EMBL/GenBank/DDBJ databases">
        <title>Novel bacterial strain Erwinia sp. OPT-41 promoting growth of various crops.</title>
        <authorList>
            <person name="Egorshina A."/>
            <person name="Lukyantsev M.A."/>
            <person name="Golubev S.N."/>
            <person name="Muratova A.Y."/>
            <person name="Bulygina E.A."/>
        </authorList>
    </citation>
    <scope>NUCLEOTIDE SEQUENCE [LARGE SCALE GENOMIC DNA]</scope>
    <source>
        <strain evidence="1 2">OPT-41</strain>
    </source>
</reference>
<protein>
    <submittedName>
        <fullName evidence="1">Uncharacterized protein</fullName>
    </submittedName>
</protein>
<sequence>MIAGDDRVNPPPQGIALFDIVAAAEKKLHVEAEAKRYARYSGPRFDHLIAQQIDWYRAWL</sequence>
<dbReference type="Proteomes" id="UP001605250">
    <property type="component" value="Unassembled WGS sequence"/>
</dbReference>
<accession>A0ABW7CP00</accession>
<dbReference type="EMBL" id="JBGCUC010000015">
    <property type="protein sequence ID" value="MFG6077879.1"/>
    <property type="molecule type" value="Genomic_DNA"/>
</dbReference>
<organism evidence="1 2">
    <name type="scientific">Erwinia plantamica</name>
    <dbReference type="NCBI Taxonomy" id="3237104"/>
    <lineage>
        <taxon>Bacteria</taxon>
        <taxon>Pseudomonadati</taxon>
        <taxon>Pseudomonadota</taxon>
        <taxon>Gammaproteobacteria</taxon>
        <taxon>Enterobacterales</taxon>
        <taxon>Erwiniaceae</taxon>
        <taxon>Erwinia</taxon>
    </lineage>
</organism>
<name>A0ABW7CP00_9GAMM</name>
<evidence type="ECO:0000313" key="1">
    <source>
        <dbReference type="EMBL" id="MFG6077879.1"/>
    </source>
</evidence>
<keyword evidence="2" id="KW-1185">Reference proteome</keyword>